<gene>
    <name evidence="4" type="ORF">METZ01_LOCUS395523</name>
</gene>
<name>A0A382V855_9ZZZZ</name>
<dbReference type="Gene3D" id="3.40.50.300">
    <property type="entry name" value="P-loop containing nucleotide triphosphate hydrolases"/>
    <property type="match status" value="1"/>
</dbReference>
<organism evidence="4">
    <name type="scientific">marine metagenome</name>
    <dbReference type="NCBI Taxonomy" id="408172"/>
    <lineage>
        <taxon>unclassified sequences</taxon>
        <taxon>metagenomes</taxon>
        <taxon>ecological metagenomes</taxon>
    </lineage>
</organism>
<reference evidence="4" key="1">
    <citation type="submission" date="2018-05" db="EMBL/GenBank/DDBJ databases">
        <authorList>
            <person name="Lanie J.A."/>
            <person name="Ng W.-L."/>
            <person name="Kazmierczak K.M."/>
            <person name="Andrzejewski T.M."/>
            <person name="Davidsen T.M."/>
            <person name="Wayne K.J."/>
            <person name="Tettelin H."/>
            <person name="Glass J.I."/>
            <person name="Rusch D."/>
            <person name="Podicherti R."/>
            <person name="Tsui H.-C.T."/>
            <person name="Winkler M.E."/>
        </authorList>
    </citation>
    <scope>NUCLEOTIDE SEQUENCE</scope>
</reference>
<dbReference type="PANTHER" id="PTHR43023">
    <property type="entry name" value="PROTEIN TRIGALACTOSYLDIACYLGLYCEROL 3, CHLOROPLASTIC"/>
    <property type="match status" value="1"/>
</dbReference>
<dbReference type="PANTHER" id="PTHR43023:SF6">
    <property type="entry name" value="INTERMEMBRANE PHOSPHOLIPID TRANSPORT SYSTEM ATP-BINDING PROTEIN MLAF"/>
    <property type="match status" value="1"/>
</dbReference>
<feature type="region of interest" description="Disordered" evidence="2">
    <location>
        <begin position="197"/>
        <end position="225"/>
    </location>
</feature>
<feature type="non-terminal residue" evidence="4">
    <location>
        <position position="1"/>
    </location>
</feature>
<dbReference type="Pfam" id="PF00005">
    <property type="entry name" value="ABC_tran"/>
    <property type="match status" value="1"/>
</dbReference>
<sequence length="225" mass="25012">KSVLLKVIIGLLEPDEGEVSLWGRRISELDDGELNKVRRKMGMVFQSGALFDSMTVFENLAFPLVEHGFDDEEALREVVKKRLEWVSLPGVEDKYPSELSGGMRKRVALARTLAADPELILYDEPTTGLDPLNSRKISSMIHEIDKRVKSTSIVVTHDLDCARKVAGRWCYLSGGKILADGAPDELFESSHEEVRSFLRGVAPSTENQGRDSRDVPGKTTSRGVE</sequence>
<protein>
    <recommendedName>
        <fullName evidence="3">ABC transporter domain-containing protein</fullName>
    </recommendedName>
</protein>
<dbReference type="InterPro" id="IPR017871">
    <property type="entry name" value="ABC_transporter-like_CS"/>
</dbReference>
<evidence type="ECO:0000259" key="3">
    <source>
        <dbReference type="PROSITE" id="PS50893"/>
    </source>
</evidence>
<dbReference type="InterPro" id="IPR003439">
    <property type="entry name" value="ABC_transporter-like_ATP-bd"/>
</dbReference>
<dbReference type="SUPFAM" id="SSF52540">
    <property type="entry name" value="P-loop containing nucleoside triphosphate hydrolases"/>
    <property type="match status" value="1"/>
</dbReference>
<dbReference type="GO" id="GO:0016887">
    <property type="term" value="F:ATP hydrolysis activity"/>
    <property type="evidence" value="ECO:0007669"/>
    <property type="project" value="InterPro"/>
</dbReference>
<feature type="domain" description="ABC transporter" evidence="3">
    <location>
        <begin position="1"/>
        <end position="199"/>
    </location>
</feature>
<dbReference type="PROSITE" id="PS50893">
    <property type="entry name" value="ABC_TRANSPORTER_2"/>
    <property type="match status" value="1"/>
</dbReference>
<dbReference type="AlphaFoldDB" id="A0A382V855"/>
<dbReference type="PROSITE" id="PS00211">
    <property type="entry name" value="ABC_TRANSPORTER_1"/>
    <property type="match status" value="1"/>
</dbReference>
<dbReference type="EMBL" id="UINC01149917">
    <property type="protein sequence ID" value="SVD42669.1"/>
    <property type="molecule type" value="Genomic_DNA"/>
</dbReference>
<dbReference type="InterPro" id="IPR027417">
    <property type="entry name" value="P-loop_NTPase"/>
</dbReference>
<keyword evidence="1" id="KW-0813">Transport</keyword>
<dbReference type="GO" id="GO:0005524">
    <property type="term" value="F:ATP binding"/>
    <property type="evidence" value="ECO:0007669"/>
    <property type="project" value="InterPro"/>
</dbReference>
<proteinExistence type="predicted"/>
<evidence type="ECO:0000313" key="4">
    <source>
        <dbReference type="EMBL" id="SVD42669.1"/>
    </source>
</evidence>
<evidence type="ECO:0000256" key="1">
    <source>
        <dbReference type="ARBA" id="ARBA00022448"/>
    </source>
</evidence>
<accession>A0A382V855</accession>
<evidence type="ECO:0000256" key="2">
    <source>
        <dbReference type="SAM" id="MobiDB-lite"/>
    </source>
</evidence>